<sequence length="617" mass="72555">MEKNLSTFIYILHEAKSPLSDEECARIMNVSKRTIRNYVEILNKDKAIIQKLNNGYKLKDPSLIYIPGTYKLSDTPMERRKKILIKLLNEYSDVEKDYLDAFYISQSTLNADISYLKTKVSPYDVQINTHHNKIILNGSEYEKRKIIALMVSFEDFNPDPTNRYAQIIHKAILEIENKGFSINHFTKMYLTNHLCIQLLRIEQGYQLSDIGFEHNNLQIYEFALIIKETFESLLSVQLSDHEFIYIQEILLAVNLQNFDYESDDLDRFFLEAVQLVVSQINMCYDYNIDYHNFKNYFLQHVKNLYFRSIHHIEIDNPLSIITKNEYPLVHDVAVFAASILEECLNININESEISFISFHLGAYLTKQTTNKINFAFIYQSYHPYYKNLIRSLMKYFDQELNLAYIGCNDIDLKSNLKANYIDLVLSVDETIKLPDYNVIRISNILDIHTKNLISTAIEELSIKKERKKTKTILLDLIKKDLFFFNSAKILKNQYFEEVCSVLTKKDYINEKFIKDLYRREEKSSTSFINGVAMPHTLSVNAKQSFVSFYLSEKEVLWDKNSNVRIIIMIGISNERKKEFRQSFEALTSLLLNTKFTSKLFEIHSYEALKQIINTYLD</sequence>
<evidence type="ECO:0000259" key="5">
    <source>
        <dbReference type="PROSITE" id="PS51094"/>
    </source>
</evidence>
<evidence type="ECO:0000259" key="6">
    <source>
        <dbReference type="PROSITE" id="PS51372"/>
    </source>
</evidence>
<evidence type="ECO:0000256" key="1">
    <source>
        <dbReference type="ARBA" id="ARBA00022737"/>
    </source>
</evidence>
<evidence type="ECO:0000313" key="7">
    <source>
        <dbReference type="EMBL" id="MDB7982545.1"/>
    </source>
</evidence>
<dbReference type="SUPFAM" id="SSF46785">
    <property type="entry name" value="Winged helix' DNA-binding domain"/>
    <property type="match status" value="1"/>
</dbReference>
<dbReference type="InterPro" id="IPR036634">
    <property type="entry name" value="PRD_sf"/>
</dbReference>
<dbReference type="Gene3D" id="1.10.10.10">
    <property type="entry name" value="Winged helix-like DNA-binding domain superfamily/Winged helix DNA-binding domain"/>
    <property type="match status" value="1"/>
</dbReference>
<dbReference type="PROSITE" id="PS51094">
    <property type="entry name" value="PTS_EIIA_TYPE_2"/>
    <property type="match status" value="1"/>
</dbReference>
<dbReference type="InterPro" id="IPR007737">
    <property type="entry name" value="Mga_HTH"/>
</dbReference>
<keyword evidence="7" id="KW-0762">Sugar transport</keyword>
<dbReference type="InterPro" id="IPR013196">
    <property type="entry name" value="HTH_11"/>
</dbReference>
<dbReference type="Proteomes" id="UP001212981">
    <property type="component" value="Unassembled WGS sequence"/>
</dbReference>
<dbReference type="Pfam" id="PF05043">
    <property type="entry name" value="Mga"/>
    <property type="match status" value="1"/>
</dbReference>
<evidence type="ECO:0000256" key="3">
    <source>
        <dbReference type="ARBA" id="ARBA00023159"/>
    </source>
</evidence>
<dbReference type="Pfam" id="PF00359">
    <property type="entry name" value="PTS_EIIA_2"/>
    <property type="match status" value="1"/>
</dbReference>
<evidence type="ECO:0000313" key="8">
    <source>
        <dbReference type="Proteomes" id="UP001212981"/>
    </source>
</evidence>
<dbReference type="EMBL" id="JAQLXO010000010">
    <property type="protein sequence ID" value="MDB7982545.1"/>
    <property type="molecule type" value="Genomic_DNA"/>
</dbReference>
<dbReference type="Gene3D" id="3.40.930.10">
    <property type="entry name" value="Mannitol-specific EII, Chain A"/>
    <property type="match status" value="1"/>
</dbReference>
<dbReference type="PANTHER" id="PTHR30185">
    <property type="entry name" value="CRYPTIC BETA-GLUCOSIDE BGL OPERON ANTITERMINATOR"/>
    <property type="match status" value="1"/>
</dbReference>
<organism evidence="7 8">
    <name type="scientific">Faecalicoccus pleomorphus</name>
    <dbReference type="NCBI Taxonomy" id="1323"/>
    <lineage>
        <taxon>Bacteria</taxon>
        <taxon>Bacillati</taxon>
        <taxon>Bacillota</taxon>
        <taxon>Erysipelotrichia</taxon>
        <taxon>Erysipelotrichales</taxon>
        <taxon>Erysipelotrichaceae</taxon>
        <taxon>Faecalicoccus</taxon>
    </lineage>
</organism>
<protein>
    <submittedName>
        <fullName evidence="7">PTS sugar transporter subunit IIA</fullName>
    </submittedName>
</protein>
<keyword evidence="4" id="KW-0804">Transcription</keyword>
<dbReference type="InterPro" id="IPR011608">
    <property type="entry name" value="PRD"/>
</dbReference>
<keyword evidence="3" id="KW-0010">Activator</keyword>
<reference evidence="7" key="1">
    <citation type="submission" date="2023-01" db="EMBL/GenBank/DDBJ databases">
        <title>Human gut microbiome strain richness.</title>
        <authorList>
            <person name="Chen-Liaw A."/>
        </authorList>
    </citation>
    <scope>NUCLEOTIDE SEQUENCE</scope>
    <source>
        <strain evidence="7">D8_m1001271B151109d0_201107</strain>
    </source>
</reference>
<dbReference type="GO" id="GO:0006355">
    <property type="term" value="P:regulation of DNA-templated transcription"/>
    <property type="evidence" value="ECO:0007669"/>
    <property type="project" value="InterPro"/>
</dbReference>
<dbReference type="AlphaFoldDB" id="A0AAW6CUD9"/>
<dbReference type="Pfam" id="PF08279">
    <property type="entry name" value="HTH_11"/>
    <property type="match status" value="1"/>
</dbReference>
<feature type="domain" description="PTS EIIA type-2" evidence="5">
    <location>
        <begin position="475"/>
        <end position="615"/>
    </location>
</feature>
<keyword evidence="7" id="KW-0813">Transport</keyword>
<name>A0AAW6CUD9_9FIRM</name>
<keyword evidence="2" id="KW-0805">Transcription regulation</keyword>
<dbReference type="SUPFAM" id="SSF63520">
    <property type="entry name" value="PTS-regulatory domain, PRD"/>
    <property type="match status" value="2"/>
</dbReference>
<dbReference type="PROSITE" id="PS51372">
    <property type="entry name" value="PRD_2"/>
    <property type="match status" value="1"/>
</dbReference>
<gene>
    <name evidence="7" type="ORF">PND82_06920</name>
</gene>
<dbReference type="InterPro" id="IPR002178">
    <property type="entry name" value="PTS_EIIA_type-2_dom"/>
</dbReference>
<dbReference type="SUPFAM" id="SSF55804">
    <property type="entry name" value="Phoshotransferase/anion transport protein"/>
    <property type="match status" value="1"/>
</dbReference>
<evidence type="ECO:0000256" key="2">
    <source>
        <dbReference type="ARBA" id="ARBA00023015"/>
    </source>
</evidence>
<feature type="domain" description="PRD" evidence="6">
    <location>
        <begin position="264"/>
        <end position="370"/>
    </location>
</feature>
<dbReference type="RefSeq" id="WP_272002378.1">
    <property type="nucleotide sequence ID" value="NZ_JAQLXO010000010.1"/>
</dbReference>
<dbReference type="CDD" id="cd00211">
    <property type="entry name" value="PTS_IIA_fru"/>
    <property type="match status" value="1"/>
</dbReference>
<comment type="caution">
    <text evidence="7">The sequence shown here is derived from an EMBL/GenBank/DDBJ whole genome shotgun (WGS) entry which is preliminary data.</text>
</comment>
<evidence type="ECO:0000256" key="4">
    <source>
        <dbReference type="ARBA" id="ARBA00023163"/>
    </source>
</evidence>
<keyword evidence="1" id="KW-0677">Repeat</keyword>
<dbReference type="InterPro" id="IPR036390">
    <property type="entry name" value="WH_DNA-bd_sf"/>
</dbReference>
<dbReference type="InterPro" id="IPR016152">
    <property type="entry name" value="PTrfase/Anion_transptr"/>
</dbReference>
<dbReference type="Gene3D" id="1.10.1790.10">
    <property type="entry name" value="PRD domain"/>
    <property type="match status" value="1"/>
</dbReference>
<proteinExistence type="predicted"/>
<accession>A0AAW6CUD9</accession>
<dbReference type="InterPro" id="IPR036388">
    <property type="entry name" value="WH-like_DNA-bd_sf"/>
</dbReference>
<dbReference type="Pfam" id="PF00874">
    <property type="entry name" value="PRD"/>
    <property type="match status" value="1"/>
</dbReference>
<dbReference type="PANTHER" id="PTHR30185:SF12">
    <property type="entry name" value="TRANSCRIPTIONAL REGULATOR MANR"/>
    <property type="match status" value="1"/>
</dbReference>
<dbReference type="InterPro" id="IPR050661">
    <property type="entry name" value="BglG_antiterminators"/>
</dbReference>